<dbReference type="EMBL" id="CP001940">
    <property type="protein sequence ID" value="ADH87203.1"/>
    <property type="molecule type" value="Genomic_DNA"/>
</dbReference>
<accession>D6Z0U3</accession>
<dbReference type="HOGENOM" id="CLU_1841879_0_0_7"/>
<feature type="transmembrane region" description="Helical" evidence="6">
    <location>
        <begin position="86"/>
        <end position="103"/>
    </location>
</feature>
<evidence type="ECO:0000256" key="3">
    <source>
        <dbReference type="ARBA" id="ARBA00022692"/>
    </source>
</evidence>
<dbReference type="GO" id="GO:0005886">
    <property type="term" value="C:plasma membrane"/>
    <property type="evidence" value="ECO:0007669"/>
    <property type="project" value="UniProtKB-SubCell"/>
</dbReference>
<keyword evidence="2" id="KW-1003">Cell membrane</keyword>
<dbReference type="OrthoDB" id="9865186at2"/>
<gene>
    <name evidence="7" type="ordered locus">DaAHT2_2539</name>
</gene>
<keyword evidence="3 6" id="KW-0812">Transmembrane</keyword>
<evidence type="ECO:0000256" key="4">
    <source>
        <dbReference type="ARBA" id="ARBA00022989"/>
    </source>
</evidence>
<proteinExistence type="predicted"/>
<dbReference type="InParanoid" id="D6Z0U3"/>
<protein>
    <submittedName>
        <fullName evidence="7">ATP synthase I</fullName>
    </submittedName>
</protein>
<evidence type="ECO:0000256" key="5">
    <source>
        <dbReference type="ARBA" id="ARBA00023136"/>
    </source>
</evidence>
<evidence type="ECO:0000256" key="2">
    <source>
        <dbReference type="ARBA" id="ARBA00022475"/>
    </source>
</evidence>
<sequence length="139" mass="15354">MTTATQAELMTGGTEGADIPIRRVELISYLVLLAMALIGWLLLSPLAGISVLIGGFVVILSFQWLKRDAVRLSLNPTKQAKIRFMLKCLGRLVVLGLLFYYLVRYQQLHIPGFLVGLATVQIGIVLATISKMKRLLKEA</sequence>
<feature type="transmembrane region" description="Helical" evidence="6">
    <location>
        <begin position="26"/>
        <end position="43"/>
    </location>
</feature>
<dbReference type="KEGG" id="dak:DaAHT2_2539"/>
<reference evidence="8" key="1">
    <citation type="submission" date="2010-02" db="EMBL/GenBank/DDBJ databases">
        <title>Complete sequence of Desulfurivibrio alkaliphilus AHT2.</title>
        <authorList>
            <consortium name="US DOE Joint Genome Institute"/>
            <person name="Pitluck S."/>
            <person name="Chertkov O."/>
            <person name="Detter J.C."/>
            <person name="Han C."/>
            <person name="Tapia R."/>
            <person name="Larimer F."/>
            <person name="Land M."/>
            <person name="Hauser L."/>
            <person name="Kyrpides N."/>
            <person name="Mikhailova N."/>
            <person name="Sorokin D.Y."/>
            <person name="Muyzer G."/>
            <person name="Woyke T."/>
        </authorList>
    </citation>
    <scope>NUCLEOTIDE SEQUENCE [LARGE SCALE GENOMIC DNA]</scope>
    <source>
        <strain evidence="8">DSM 19089 / UNIQEM U267 / AHT2</strain>
    </source>
</reference>
<feature type="transmembrane region" description="Helical" evidence="6">
    <location>
        <begin position="49"/>
        <end position="65"/>
    </location>
</feature>
<keyword evidence="8" id="KW-1185">Reference proteome</keyword>
<dbReference type="AlphaFoldDB" id="D6Z0U3"/>
<evidence type="ECO:0000313" key="7">
    <source>
        <dbReference type="EMBL" id="ADH87203.1"/>
    </source>
</evidence>
<name>D6Z0U3_DESAT</name>
<dbReference type="InterPro" id="IPR005598">
    <property type="entry name" value="ATP_synth_I"/>
</dbReference>
<dbReference type="Pfam" id="PF03899">
    <property type="entry name" value="ATP-synt_I"/>
    <property type="match status" value="1"/>
</dbReference>
<comment type="subcellular location">
    <subcellularLocation>
        <location evidence="1">Cell membrane</location>
        <topology evidence="1">Multi-pass membrane protein</topology>
    </subcellularLocation>
</comment>
<keyword evidence="4 6" id="KW-1133">Transmembrane helix</keyword>
<keyword evidence="5 6" id="KW-0472">Membrane</keyword>
<dbReference type="STRING" id="589865.DaAHT2_2539"/>
<evidence type="ECO:0000256" key="1">
    <source>
        <dbReference type="ARBA" id="ARBA00004651"/>
    </source>
</evidence>
<feature type="transmembrane region" description="Helical" evidence="6">
    <location>
        <begin position="109"/>
        <end position="129"/>
    </location>
</feature>
<evidence type="ECO:0000313" key="8">
    <source>
        <dbReference type="Proteomes" id="UP000001508"/>
    </source>
</evidence>
<organism evidence="7 8">
    <name type="scientific">Desulfurivibrio alkaliphilus (strain DSM 19089 / UNIQEM U267 / AHT2)</name>
    <dbReference type="NCBI Taxonomy" id="589865"/>
    <lineage>
        <taxon>Bacteria</taxon>
        <taxon>Pseudomonadati</taxon>
        <taxon>Thermodesulfobacteriota</taxon>
        <taxon>Desulfobulbia</taxon>
        <taxon>Desulfobulbales</taxon>
        <taxon>Desulfobulbaceae</taxon>
        <taxon>Desulfurivibrio</taxon>
    </lineage>
</organism>
<evidence type="ECO:0000256" key="6">
    <source>
        <dbReference type="SAM" id="Phobius"/>
    </source>
</evidence>
<dbReference type="Proteomes" id="UP000001508">
    <property type="component" value="Chromosome"/>
</dbReference>